<dbReference type="AlphaFoldDB" id="A0A4Y3QPT1"/>
<dbReference type="EMBL" id="BJML01000010">
    <property type="protein sequence ID" value="GEB46899.1"/>
    <property type="molecule type" value="Genomic_DNA"/>
</dbReference>
<evidence type="ECO:0000256" key="1">
    <source>
        <dbReference type="SAM" id="MobiDB-lite"/>
    </source>
</evidence>
<protein>
    <recommendedName>
        <fullName evidence="4">Signal peptidase I</fullName>
    </recommendedName>
</protein>
<gene>
    <name evidence="2" type="ORF">MTE01_28440</name>
</gene>
<sequence>MRSRRILLVAGVAAARAVVALVLALAFWAAAPVALGWLPTTVMTASMTPAIEVGDVVVSRPAPREALLPGRVVLAIDPDWTDRLRLHRIAELDPDGGLVTKGDANPDADSTPLHPDAVLGIGVLRVPGIGLPIVWLRTGEVVPLAVSVAGFALCLAVALRRGADDDPDEPSPPRDAAAHAQPLTRRALRARSSRTRRLGRALGLAVAVALTGAAVSTPASASFSGEAAASGTVTAGRATGPWSLGCDNDGGAVVTWAYDGWEPRSFDLLVDGRVVVDDIPPWFRAVRVPNDGSYSLFRTDTVTVRTNIGAHWSAESSESVPVGGVLFGFGRPFCR</sequence>
<evidence type="ECO:0000313" key="3">
    <source>
        <dbReference type="Proteomes" id="UP000319525"/>
    </source>
</evidence>
<name>A0A4Y3QPT1_MICTE</name>
<dbReference type="GeneID" id="57145527"/>
<dbReference type="OrthoDB" id="5241786at2"/>
<accession>A0A4Y3QPT1</accession>
<dbReference type="CDD" id="cd06462">
    <property type="entry name" value="Peptidase_S24_S26"/>
    <property type="match status" value="1"/>
</dbReference>
<comment type="caution">
    <text evidence="2">The sequence shown here is derived from an EMBL/GenBank/DDBJ whole genome shotgun (WGS) entry which is preliminary data.</text>
</comment>
<dbReference type="Proteomes" id="UP000319525">
    <property type="component" value="Unassembled WGS sequence"/>
</dbReference>
<dbReference type="RefSeq" id="WP_141378119.1">
    <property type="nucleotide sequence ID" value="NZ_BJML01000010.1"/>
</dbReference>
<proteinExistence type="predicted"/>
<evidence type="ECO:0000313" key="2">
    <source>
        <dbReference type="EMBL" id="GEB46899.1"/>
    </source>
</evidence>
<evidence type="ECO:0008006" key="4">
    <source>
        <dbReference type="Google" id="ProtNLM"/>
    </source>
</evidence>
<organism evidence="2 3">
    <name type="scientific">Microbacterium testaceum</name>
    <name type="common">Aureobacterium testaceum</name>
    <name type="synonym">Brevibacterium testaceum</name>
    <dbReference type="NCBI Taxonomy" id="2033"/>
    <lineage>
        <taxon>Bacteria</taxon>
        <taxon>Bacillati</taxon>
        <taxon>Actinomycetota</taxon>
        <taxon>Actinomycetes</taxon>
        <taxon>Micrococcales</taxon>
        <taxon>Microbacteriaceae</taxon>
        <taxon>Microbacterium</taxon>
    </lineage>
</organism>
<feature type="region of interest" description="Disordered" evidence="1">
    <location>
        <begin position="162"/>
        <end position="191"/>
    </location>
</feature>
<reference evidence="2 3" key="1">
    <citation type="submission" date="2019-06" db="EMBL/GenBank/DDBJ databases">
        <title>Whole genome shotgun sequence of Microbacterium testaceum NBRC 12675.</title>
        <authorList>
            <person name="Hosoyama A."/>
            <person name="Uohara A."/>
            <person name="Ohji S."/>
            <person name="Ichikawa N."/>
        </authorList>
    </citation>
    <scope>NUCLEOTIDE SEQUENCE [LARGE SCALE GENOMIC DNA]</scope>
    <source>
        <strain evidence="2 3">NBRC 12675</strain>
    </source>
</reference>